<dbReference type="PROSITE" id="PS51034">
    <property type="entry name" value="ZP_2"/>
    <property type="match status" value="1"/>
</dbReference>
<dbReference type="EMBL" id="CAKAEH010000165">
    <property type="protein sequence ID" value="CAG9530099.1"/>
    <property type="molecule type" value="Genomic_DNA"/>
</dbReference>
<dbReference type="OrthoDB" id="6139674at2759"/>
<evidence type="ECO:0000313" key="9">
    <source>
        <dbReference type="EMBL" id="CAG9530099.1"/>
    </source>
</evidence>
<keyword evidence="2" id="KW-0193">Cuticle</keyword>
<evidence type="ECO:0000259" key="8">
    <source>
        <dbReference type="PROSITE" id="PS51034"/>
    </source>
</evidence>
<name>A0A8J2LU64_9BILA</name>
<dbReference type="AlphaFoldDB" id="A0A8J2LU64"/>
<feature type="domain" description="ZP" evidence="8">
    <location>
        <begin position="1"/>
        <end position="245"/>
    </location>
</feature>
<keyword evidence="6" id="KW-1133">Transmembrane helix</keyword>
<evidence type="ECO:0000256" key="6">
    <source>
        <dbReference type="ARBA" id="ARBA00022989"/>
    </source>
</evidence>
<keyword evidence="5" id="KW-0732">Signal</keyword>
<dbReference type="PANTHER" id="PTHR22907">
    <property type="entry name" value="GH04558P"/>
    <property type="match status" value="1"/>
</dbReference>
<dbReference type="PANTHER" id="PTHR22907:SF24">
    <property type="entry name" value="ZP DOMAIN-CONTAINING PROTEIN"/>
    <property type="match status" value="1"/>
</dbReference>
<evidence type="ECO:0000256" key="1">
    <source>
        <dbReference type="ARBA" id="ARBA00004251"/>
    </source>
</evidence>
<sequence>MLLFTFINFQKICIGRIYAKGKADNSACIKDNFAEERSKKPHMFLKLGTCGMKSLRSIDPRGMYYGITIVVSFHTLLITKVDQAFHVKCFFEEVSHGLAAKFGVSMIATTEMEARHPIPGCSYSIHASSIDDLEAGKPAGPIIKYARVGDRVLHQWHCDDLMYGILINNCYVTDGFGKRTEVIDSNGCSVDPILITGIRYSADLQRAYGESMVFKFADRPGVWFFCQIQMCMKKEGMCQGITPPTCASQTGNIAYITEEEEEMQKISGRIRPLSLTPSSAKSGRLENEVETIEGLSSAFDLSNAIEYEESGGIYDELVFTTNSPRDKHRRIIAKQKISTAKTTKVALVTTVFETTDKYNVEDKRENEEIGKPVGGKEYKERDYEDITITSNFNDLLANLPDEVNADSLQKMFRDSVENRRVLMRSFDYFMNQVSWDSARLADKPLMEASTIDLDNENRLMRQNIDTVMPSIRSGESSSSMIAGQLIIYDLDEEPPVANQPRRKRGKIMAQLS</sequence>
<evidence type="ECO:0000256" key="3">
    <source>
        <dbReference type="ARBA" id="ARBA00022475"/>
    </source>
</evidence>
<accession>A0A8J2LU64</accession>
<dbReference type="InterPro" id="IPR051962">
    <property type="entry name" value="Cuticlin"/>
</dbReference>
<dbReference type="Proteomes" id="UP000746747">
    <property type="component" value="Unassembled WGS sequence"/>
</dbReference>
<comment type="subcellular location">
    <subcellularLocation>
        <location evidence="1">Cell membrane</location>
        <topology evidence="1">Single-pass type I membrane protein</topology>
    </subcellularLocation>
</comment>
<evidence type="ECO:0000256" key="2">
    <source>
        <dbReference type="ARBA" id="ARBA00022460"/>
    </source>
</evidence>
<protein>
    <recommendedName>
        <fullName evidence="8">ZP domain-containing protein</fullName>
    </recommendedName>
</protein>
<evidence type="ECO:0000256" key="4">
    <source>
        <dbReference type="ARBA" id="ARBA00022692"/>
    </source>
</evidence>
<evidence type="ECO:0000313" key="10">
    <source>
        <dbReference type="Proteomes" id="UP000746747"/>
    </source>
</evidence>
<dbReference type="SMART" id="SM00241">
    <property type="entry name" value="ZP"/>
    <property type="match status" value="1"/>
</dbReference>
<dbReference type="GO" id="GO:0005886">
    <property type="term" value="C:plasma membrane"/>
    <property type="evidence" value="ECO:0007669"/>
    <property type="project" value="UniProtKB-SubCell"/>
</dbReference>
<proteinExistence type="predicted"/>
<reference evidence="9" key="1">
    <citation type="submission" date="2021-09" db="EMBL/GenBank/DDBJ databases">
        <authorList>
            <consortium name="Pathogen Informatics"/>
        </authorList>
    </citation>
    <scope>NUCLEOTIDE SEQUENCE</scope>
</reference>
<keyword evidence="4" id="KW-0812">Transmembrane</keyword>
<dbReference type="Pfam" id="PF25301">
    <property type="entry name" value="CUT_C"/>
    <property type="match status" value="1"/>
</dbReference>
<evidence type="ECO:0000256" key="7">
    <source>
        <dbReference type="ARBA" id="ARBA00023136"/>
    </source>
</evidence>
<comment type="caution">
    <text evidence="9">The sequence shown here is derived from an EMBL/GenBank/DDBJ whole genome shotgun (WGS) entry which is preliminary data.</text>
</comment>
<keyword evidence="3" id="KW-1003">Cell membrane</keyword>
<dbReference type="Pfam" id="PF25057">
    <property type="entry name" value="CUT_N"/>
    <property type="match status" value="1"/>
</dbReference>
<dbReference type="InterPro" id="IPR001507">
    <property type="entry name" value="ZP_dom"/>
</dbReference>
<organism evidence="9 10">
    <name type="scientific">Cercopithifilaria johnstoni</name>
    <dbReference type="NCBI Taxonomy" id="2874296"/>
    <lineage>
        <taxon>Eukaryota</taxon>
        <taxon>Metazoa</taxon>
        <taxon>Ecdysozoa</taxon>
        <taxon>Nematoda</taxon>
        <taxon>Chromadorea</taxon>
        <taxon>Rhabditida</taxon>
        <taxon>Spirurina</taxon>
        <taxon>Spiruromorpha</taxon>
        <taxon>Filarioidea</taxon>
        <taxon>Onchocercidae</taxon>
        <taxon>Cercopithifilaria</taxon>
    </lineage>
</organism>
<keyword evidence="7" id="KW-0472">Membrane</keyword>
<evidence type="ECO:0000256" key="5">
    <source>
        <dbReference type="ARBA" id="ARBA00022729"/>
    </source>
</evidence>
<dbReference type="InterPro" id="IPR056953">
    <property type="entry name" value="CUT_N"/>
</dbReference>
<dbReference type="GO" id="GO:0042302">
    <property type="term" value="F:structural constituent of cuticle"/>
    <property type="evidence" value="ECO:0007669"/>
    <property type="project" value="UniProtKB-KW"/>
</dbReference>
<keyword evidence="10" id="KW-1185">Reference proteome</keyword>
<gene>
    <name evidence="9" type="ORF">CJOHNSTONI_LOCUS623</name>
</gene>
<dbReference type="InterPro" id="IPR057475">
    <property type="entry name" value="CUT_C"/>
</dbReference>